<dbReference type="KEGG" id="vrs:V8F66_15190"/>
<keyword evidence="1" id="KW-0233">DNA recombination</keyword>
<reference evidence="3" key="1">
    <citation type="submission" date="2024-02" db="EMBL/GenBank/DDBJ databases">
        <title>Complete genome sequence of Vreelandella sp. SM1641, a marine exopolysaccharide-producing bacterium isolated from deep-sea hydrothermal sediment of the southwest Indian Ocean.</title>
        <authorList>
            <person name="Zhu H."/>
            <person name="Sun M."/>
        </authorList>
    </citation>
    <scope>NUCLEOTIDE SEQUENCE</scope>
    <source>
        <strain evidence="3">SM1641</strain>
    </source>
</reference>
<dbReference type="AlphaFoldDB" id="A0AAU7XII0"/>
<evidence type="ECO:0000313" key="3">
    <source>
        <dbReference type="EMBL" id="XBY57631.1"/>
    </source>
</evidence>
<dbReference type="EMBL" id="CP158484">
    <property type="protein sequence ID" value="XBY57631.1"/>
    <property type="molecule type" value="Genomic_DNA"/>
</dbReference>
<evidence type="ECO:0000256" key="1">
    <source>
        <dbReference type="ARBA" id="ARBA00023172"/>
    </source>
</evidence>
<accession>A0AAU7XII0</accession>
<evidence type="ECO:0008006" key="4">
    <source>
        <dbReference type="Google" id="ProtNLM"/>
    </source>
</evidence>
<gene>
    <name evidence="3" type="ORF">V8F66_15190</name>
</gene>
<proteinExistence type="predicted"/>
<dbReference type="RefSeq" id="WP_328515436.1">
    <property type="nucleotide sequence ID" value="NZ_CP158484.1"/>
</dbReference>
<protein>
    <recommendedName>
        <fullName evidence="4">Tyr recombinase domain-containing protein</fullName>
    </recommendedName>
</protein>
<dbReference type="Gene3D" id="1.10.443.10">
    <property type="entry name" value="Intergrase catalytic core"/>
    <property type="match status" value="1"/>
</dbReference>
<dbReference type="InterPro" id="IPR013762">
    <property type="entry name" value="Integrase-like_cat_sf"/>
</dbReference>
<dbReference type="GO" id="GO:0003677">
    <property type="term" value="F:DNA binding"/>
    <property type="evidence" value="ECO:0007669"/>
    <property type="project" value="InterPro"/>
</dbReference>
<organism evidence="3">
    <name type="scientific">Vreelandella sp. SM1641</name>
    <dbReference type="NCBI Taxonomy" id="3126101"/>
    <lineage>
        <taxon>Bacteria</taxon>
        <taxon>Pseudomonadati</taxon>
        <taxon>Pseudomonadota</taxon>
        <taxon>Gammaproteobacteria</taxon>
        <taxon>Oceanospirillales</taxon>
        <taxon>Halomonadaceae</taxon>
        <taxon>Vreelandella</taxon>
    </lineage>
</organism>
<dbReference type="InterPro" id="IPR011010">
    <property type="entry name" value="DNA_brk_join_enz"/>
</dbReference>
<dbReference type="GO" id="GO:0006310">
    <property type="term" value="P:DNA recombination"/>
    <property type="evidence" value="ECO:0007669"/>
    <property type="project" value="UniProtKB-KW"/>
</dbReference>
<dbReference type="SUPFAM" id="SSF56349">
    <property type="entry name" value="DNA breaking-rejoining enzymes"/>
    <property type="match status" value="1"/>
</dbReference>
<feature type="region of interest" description="Disordered" evidence="2">
    <location>
        <begin position="37"/>
        <end position="60"/>
    </location>
</feature>
<evidence type="ECO:0000256" key="2">
    <source>
        <dbReference type="SAM" id="MobiDB-lite"/>
    </source>
</evidence>
<sequence>MAWIARIALETGIRSSDILTLTRSQVDVKRRVVRLTDTKSNEAPGTADQGSNRGVQAGVAQPRAPARLQLGILR</sequence>
<dbReference type="GO" id="GO:0015074">
    <property type="term" value="P:DNA integration"/>
    <property type="evidence" value="ECO:0007669"/>
    <property type="project" value="InterPro"/>
</dbReference>
<name>A0AAU7XII0_9GAMM</name>